<evidence type="ECO:0000313" key="12">
    <source>
        <dbReference type="EMBL" id="OLP75832.1"/>
    </source>
</evidence>
<comment type="caution">
    <text evidence="12">The sequence shown here is derived from an EMBL/GenBank/DDBJ whole genome shotgun (WGS) entry which is preliminary data.</text>
</comment>
<name>A0A1Q9BYT1_SYMMI</name>
<dbReference type="AlphaFoldDB" id="A0A1Q9BYT1"/>
<evidence type="ECO:0000256" key="1">
    <source>
        <dbReference type="ARBA" id="ARBA00004389"/>
    </source>
</evidence>
<evidence type="ECO:0000256" key="11">
    <source>
        <dbReference type="SAM" id="Phobius"/>
    </source>
</evidence>
<evidence type="ECO:0000256" key="2">
    <source>
        <dbReference type="ARBA" id="ARBA00006103"/>
    </source>
</evidence>
<organism evidence="12 13">
    <name type="scientific">Symbiodinium microadriaticum</name>
    <name type="common">Dinoflagellate</name>
    <name type="synonym">Zooxanthella microadriatica</name>
    <dbReference type="NCBI Taxonomy" id="2951"/>
    <lineage>
        <taxon>Eukaryota</taxon>
        <taxon>Sar</taxon>
        <taxon>Alveolata</taxon>
        <taxon>Dinophyceae</taxon>
        <taxon>Suessiales</taxon>
        <taxon>Symbiodiniaceae</taxon>
        <taxon>Symbiodinium</taxon>
    </lineage>
</organism>
<comment type="similarity">
    <text evidence="2">Belongs to the SEC61-beta family.</text>
</comment>
<evidence type="ECO:0000256" key="3">
    <source>
        <dbReference type="ARBA" id="ARBA00022448"/>
    </source>
</evidence>
<feature type="transmembrane region" description="Helical" evidence="11">
    <location>
        <begin position="393"/>
        <end position="413"/>
    </location>
</feature>
<reference evidence="12 13" key="1">
    <citation type="submission" date="2016-02" db="EMBL/GenBank/DDBJ databases">
        <title>Genome analysis of coral dinoflagellate symbionts highlights evolutionary adaptations to a symbiotic lifestyle.</title>
        <authorList>
            <person name="Aranda M."/>
            <person name="Li Y."/>
            <person name="Liew Y.J."/>
            <person name="Baumgarten S."/>
            <person name="Simakov O."/>
            <person name="Wilson M."/>
            <person name="Piel J."/>
            <person name="Ashoor H."/>
            <person name="Bougouffa S."/>
            <person name="Bajic V.B."/>
            <person name="Ryu T."/>
            <person name="Ravasi T."/>
            <person name="Bayer T."/>
            <person name="Micklem G."/>
            <person name="Kim H."/>
            <person name="Bhak J."/>
            <person name="Lajeunesse T.C."/>
            <person name="Voolstra C.R."/>
        </authorList>
    </citation>
    <scope>NUCLEOTIDE SEQUENCE [LARGE SCALE GENOMIC DNA]</scope>
    <source>
        <strain evidence="12 13">CCMP2467</strain>
    </source>
</reference>
<evidence type="ECO:0000256" key="9">
    <source>
        <dbReference type="ARBA" id="ARBA00023136"/>
    </source>
</evidence>
<evidence type="ECO:0000256" key="6">
    <source>
        <dbReference type="ARBA" id="ARBA00022927"/>
    </source>
</evidence>
<evidence type="ECO:0000256" key="10">
    <source>
        <dbReference type="SAM" id="MobiDB-lite"/>
    </source>
</evidence>
<accession>A0A1Q9BYT1</accession>
<dbReference type="Pfam" id="PF03911">
    <property type="entry name" value="Sec61_beta"/>
    <property type="match status" value="1"/>
</dbReference>
<keyword evidence="9 11" id="KW-0472">Membrane</keyword>
<evidence type="ECO:0000256" key="7">
    <source>
        <dbReference type="ARBA" id="ARBA00022989"/>
    </source>
</evidence>
<evidence type="ECO:0000256" key="4">
    <source>
        <dbReference type="ARBA" id="ARBA00022692"/>
    </source>
</evidence>
<feature type="region of interest" description="Disordered" evidence="10">
    <location>
        <begin position="1208"/>
        <end position="1227"/>
    </location>
</feature>
<gene>
    <name evidence="12" type="primary">Sec61b</name>
    <name evidence="12" type="ORF">AK812_SmicGene44311</name>
</gene>
<comment type="subcellular location">
    <subcellularLocation>
        <location evidence="1">Endoplasmic reticulum membrane</location>
        <topology evidence="1">Single-pass membrane protein</topology>
    </subcellularLocation>
</comment>
<dbReference type="InterPro" id="IPR016482">
    <property type="entry name" value="SecG/Sec61-beta/Sbh"/>
</dbReference>
<dbReference type="GO" id="GO:0005784">
    <property type="term" value="C:Sec61 translocon complex"/>
    <property type="evidence" value="ECO:0007669"/>
    <property type="project" value="InterPro"/>
</dbReference>
<evidence type="ECO:0000313" key="13">
    <source>
        <dbReference type="Proteomes" id="UP000186817"/>
    </source>
</evidence>
<feature type="transmembrane region" description="Helical" evidence="11">
    <location>
        <begin position="359"/>
        <end position="381"/>
    </location>
</feature>
<dbReference type="Gene3D" id="1.25.40.440">
    <property type="entry name" value="Nucleoporin, helical domain, central subdomain"/>
    <property type="match status" value="1"/>
</dbReference>
<keyword evidence="7 11" id="KW-1133">Transmembrane helix</keyword>
<dbReference type="Proteomes" id="UP000186817">
    <property type="component" value="Unassembled WGS sequence"/>
</dbReference>
<keyword evidence="5" id="KW-0256">Endoplasmic reticulum</keyword>
<keyword evidence="8" id="KW-0811">Translocation</keyword>
<dbReference type="GO" id="GO:0006886">
    <property type="term" value="P:intracellular protein transport"/>
    <property type="evidence" value="ECO:0007669"/>
    <property type="project" value="InterPro"/>
</dbReference>
<keyword evidence="13" id="KW-1185">Reference proteome</keyword>
<protein>
    <submittedName>
        <fullName evidence="12">Protein transport protein Sec61 subunit beta</fullName>
    </submittedName>
</protein>
<dbReference type="PANTHER" id="PTHR13509">
    <property type="entry name" value="SEC61 SUBUNIT BETA"/>
    <property type="match status" value="1"/>
</dbReference>
<keyword evidence="3" id="KW-0813">Transport</keyword>
<dbReference type="InterPro" id="IPR042537">
    <property type="entry name" value="Nucleoporin_Nup155_C_2"/>
</dbReference>
<dbReference type="OrthoDB" id="444056at2759"/>
<proteinExistence type="inferred from homology"/>
<evidence type="ECO:0000256" key="5">
    <source>
        <dbReference type="ARBA" id="ARBA00022824"/>
    </source>
</evidence>
<keyword evidence="4 11" id="KW-0812">Transmembrane</keyword>
<evidence type="ECO:0000256" key="8">
    <source>
        <dbReference type="ARBA" id="ARBA00023010"/>
    </source>
</evidence>
<dbReference type="EMBL" id="LSRX01002251">
    <property type="protein sequence ID" value="OLP75832.1"/>
    <property type="molecule type" value="Genomic_DNA"/>
</dbReference>
<sequence length="1279" mass="141486">MSDSILGAALLCVFWYIGQCGGRFLAQNWKYLPIPSAADVTTFAVLSALRSSVEGLGGPLASVFFLACERSPRSTDSTDDAQGFWLRWVPALRDASMLLLLARVLRAGETAAELLYSSRILTTQRSELWQNTRERRVLAVLRGAVEKQSSEEKPDEKSLLHLDDSVPLAFERACAELIASGSPGSELWLSLTSLAEEEDADSDDFAEFRMKRETSGSSAQDVFKVDGVVLEPEHVAAGARALYRKLAPHGLLNFDKLHTVIENDIETNRLWALLQALDEESEIDVNNTGKTVMERQRSISMPVDASDAFVHLVVSTYKEAARLVSTVGEHSAVFAQLRRFDTCKVLQHWLLVKWLLGEFSLRLFCSVLSVLRLSVLVVVAVGRFAPITVLQTLSWLLSSVLLAVSFAWGPVLLDILQSLVLLLHVNPFDTGDMIIFRGIWMSLPEVYPPKEIYIRNSVLYADCEGILNIRRSGRASAAIELLIPPQSATKPNLKALTAAARRYAMAHPETWQEQVSVGVFPTNQPGAAVVVGMEVRACTLISVELKDCCPAIFSQVDLKRCLRRADWRSTSSKQALSMLQRYAGSLPTGSSPPEWQLLCRGIRALASEEPGMAAELCAERVCKLADSWPDSEERCRDLISSLLDAMSLERLAEAATALEVFLKRSRASACKLPGSNEPVFHHITFDHLLSTPRLHALLEAVLNTNAADVKAILQRRSASSRTASELLWRYFQRQGHDRPAWVQLQRLVEAPEQFYNLKDRIRYLHLAQEQRKSVSSASLQEELALRLGAAEKLQQPLLKELLVLAGNEKQDARWRDAARKRSSELQHLRSARELYEVAGEFGFWHLQLGIAGFSGVNMAHDVATTLWAGFLFPADGPYNSHSDEVASPKLLFPLLMRRPHTCFFASKQEEMDERQLKPSLLRDRVLAFLQELKEVAPTSHQLWHVRGIATLLEFSSCLWLNALQKVGQTTELQEKGGDGAAGSSLIDENRLWVALEVLMQKPFSFSLPDLITFYAEMIAQLDAWHTDLQETSAYSQARRWAWPTEEDVHLHLSHVAIVLLASWLREAERTCESISESCAEAESEFVRVWRRSADGLLSGLCLRLNHARHHSAQRLLGEALRLEKGCRLLLDRVVYLGPEKHFAGEAQSAQRDDVHEIKYEGALPPLLFGSRALSQSKAAAYSRMADSGGSTGRGSAAASVGGSRTALARRSNARAGGATQGANSGRKAAGGGILKFYSDDAPGLKVGPTTVLVLSLVFMAIIEGAMHQAALDQTDAIGR</sequence>
<dbReference type="InterPro" id="IPR030671">
    <property type="entry name" value="Sec61-beta/Sbh"/>
</dbReference>
<keyword evidence="6" id="KW-0653">Protein transport</keyword>